<keyword evidence="3" id="KW-0808">Transferase</keyword>
<gene>
    <name evidence="3" type="ORF">VTAP4600_A1846</name>
</gene>
<dbReference type="EMBL" id="LT960611">
    <property type="protein sequence ID" value="SON49825.1"/>
    <property type="molecule type" value="Genomic_DNA"/>
</dbReference>
<dbReference type="Pfam" id="PF00797">
    <property type="entry name" value="Acetyltransf_2"/>
    <property type="match status" value="1"/>
</dbReference>
<evidence type="ECO:0000256" key="1">
    <source>
        <dbReference type="ARBA" id="ARBA00006547"/>
    </source>
</evidence>
<sequence length="268" mass="30428">MNIPTFNSEEYLRRINLKGDVTPSLNWLRVIHRAQHRTIPFENLDIALGRGIDLSLEAIFNKTVRSKRGGYCFEVNKLLLSALTYYGFECRELLARVHVTGKATGRSHFISLVTINDQQWIVDAGFGSNTPSEPVPFILNNELTTSSSQTLRLVEDETFGFMLQMKTDDDWSNLYSFDLTHVCEGDITYGNFFTSSSPSSVFFFARVAVIPIENGMVTLFNHTLKQTVNGEETIIELGTGQNYLHALKTYFNIEIDASYDDFKPIEHT</sequence>
<dbReference type="AlphaFoldDB" id="A0A2N8ZD70"/>
<dbReference type="GO" id="GO:0016407">
    <property type="term" value="F:acetyltransferase activity"/>
    <property type="evidence" value="ECO:0007669"/>
    <property type="project" value="InterPro"/>
</dbReference>
<dbReference type="OrthoDB" id="7181050at2"/>
<dbReference type="Gene3D" id="3.30.2140.20">
    <property type="match status" value="1"/>
</dbReference>
<proteinExistence type="inferred from homology"/>
<evidence type="ECO:0000256" key="2">
    <source>
        <dbReference type="RuleBase" id="RU003452"/>
    </source>
</evidence>
<reference evidence="3 4" key="1">
    <citation type="submission" date="2017-10" db="EMBL/GenBank/DDBJ databases">
        <authorList>
            <person name="Banno H."/>
            <person name="Chua N.-H."/>
        </authorList>
    </citation>
    <scope>NUCLEOTIDE SEQUENCE [LARGE SCALE GENOMIC DNA]</scope>
    <source>
        <strain evidence="3">Vibrio tapetis CECT4600</strain>
    </source>
</reference>
<comment type="similarity">
    <text evidence="1 2">Belongs to the arylamine N-acetyltransferase family.</text>
</comment>
<evidence type="ECO:0000313" key="4">
    <source>
        <dbReference type="Proteomes" id="UP000235828"/>
    </source>
</evidence>
<dbReference type="PRINTS" id="PR01543">
    <property type="entry name" value="ANATRNSFRASE"/>
</dbReference>
<evidence type="ECO:0000313" key="3">
    <source>
        <dbReference type="EMBL" id="SON49825.1"/>
    </source>
</evidence>
<dbReference type="InterPro" id="IPR038765">
    <property type="entry name" value="Papain-like_cys_pep_sf"/>
</dbReference>
<dbReference type="InterPro" id="IPR001447">
    <property type="entry name" value="Arylamine_N-AcTrfase"/>
</dbReference>
<keyword evidence="4" id="KW-1185">Reference proteome</keyword>
<dbReference type="Proteomes" id="UP000235828">
    <property type="component" value="Chromosome A"/>
</dbReference>
<dbReference type="KEGG" id="vta:A1846"/>
<dbReference type="PANTHER" id="PTHR11786">
    <property type="entry name" value="N-HYDROXYARYLAMINE O-ACETYLTRANSFERASE"/>
    <property type="match status" value="1"/>
</dbReference>
<accession>A0A2N8ZD70</accession>
<dbReference type="PANTHER" id="PTHR11786:SF0">
    <property type="entry name" value="ARYLAMINE N-ACETYLTRANSFERASE 4-RELATED"/>
    <property type="match status" value="1"/>
</dbReference>
<dbReference type="SUPFAM" id="SSF54001">
    <property type="entry name" value="Cysteine proteinases"/>
    <property type="match status" value="1"/>
</dbReference>
<dbReference type="InterPro" id="IPR053710">
    <property type="entry name" value="Arylamine_NAT_domain_sf"/>
</dbReference>
<protein>
    <submittedName>
        <fullName evidence="3">N-acetyltransferase family protein</fullName>
    </submittedName>
</protein>
<dbReference type="RefSeq" id="WP_102522431.1">
    <property type="nucleotide sequence ID" value="NZ_LT960611.1"/>
</dbReference>
<name>A0A2N8ZD70_9VIBR</name>
<organism evidence="3 4">
    <name type="scientific">Vibrio tapetis subsp. tapetis</name>
    <dbReference type="NCBI Taxonomy" id="1671868"/>
    <lineage>
        <taxon>Bacteria</taxon>
        <taxon>Pseudomonadati</taxon>
        <taxon>Pseudomonadota</taxon>
        <taxon>Gammaproteobacteria</taxon>
        <taxon>Vibrionales</taxon>
        <taxon>Vibrionaceae</taxon>
        <taxon>Vibrio</taxon>
    </lineage>
</organism>